<dbReference type="SUPFAM" id="SSF52833">
    <property type="entry name" value="Thioredoxin-like"/>
    <property type="match status" value="1"/>
</dbReference>
<dbReference type="Gene3D" id="1.20.1050.10">
    <property type="match status" value="2"/>
</dbReference>
<evidence type="ECO:0000313" key="3">
    <source>
        <dbReference type="Proteomes" id="UP000315369"/>
    </source>
</evidence>
<dbReference type="GO" id="GO:0016740">
    <property type="term" value="F:transferase activity"/>
    <property type="evidence" value="ECO:0007669"/>
    <property type="project" value="UniProtKB-KW"/>
</dbReference>
<dbReference type="EMBL" id="VIFM01000014">
    <property type="protein sequence ID" value="TQF17009.1"/>
    <property type="molecule type" value="Genomic_DNA"/>
</dbReference>
<dbReference type="Gene3D" id="3.40.30.10">
    <property type="entry name" value="Glutaredoxin"/>
    <property type="match status" value="1"/>
</dbReference>
<dbReference type="InterPro" id="IPR036249">
    <property type="entry name" value="Thioredoxin-like_sf"/>
</dbReference>
<keyword evidence="3" id="KW-1185">Reference proteome</keyword>
<comment type="caution">
    <text evidence="2">The sequence shown here is derived from an EMBL/GenBank/DDBJ whole genome shotgun (WGS) entry which is preliminary data.</text>
</comment>
<dbReference type="CDD" id="cd00570">
    <property type="entry name" value="GST_N_family"/>
    <property type="match status" value="1"/>
</dbReference>
<name>A0A540X743_9BACT</name>
<dbReference type="SUPFAM" id="SSF47616">
    <property type="entry name" value="GST C-terminal domain-like"/>
    <property type="match status" value="1"/>
</dbReference>
<reference evidence="2 3" key="1">
    <citation type="submission" date="2019-06" db="EMBL/GenBank/DDBJ databases">
        <authorList>
            <person name="Livingstone P."/>
            <person name="Whitworth D."/>
        </authorList>
    </citation>
    <scope>NUCLEOTIDE SEQUENCE [LARGE SCALE GENOMIC DNA]</scope>
    <source>
        <strain evidence="2 3">AM401</strain>
    </source>
</reference>
<proteinExistence type="predicted"/>
<evidence type="ECO:0000259" key="1">
    <source>
        <dbReference type="Pfam" id="PF13417"/>
    </source>
</evidence>
<protein>
    <submittedName>
        <fullName evidence="2">Glutathione S-transferase</fullName>
    </submittedName>
</protein>
<dbReference type="InterPro" id="IPR004045">
    <property type="entry name" value="Glutathione_S-Trfase_N"/>
</dbReference>
<dbReference type="Proteomes" id="UP000315369">
    <property type="component" value="Unassembled WGS sequence"/>
</dbReference>
<sequence length="261" mass="28800">MRTLYGLSYSGWTEKARWALDHHRVDHRYREHLPLIGELALRWRTPKGTHPSVPLFVEEDVATTGSFAIARRAEALGQGSALFPANAMAAIQRWEAVSDHVLSIARASVVSRLLHNPRAQAESLPSFIPGFLRGVSAPTARLGARFIARKHKAMADPEAAIRQTAIPALEHLRAELRGRPYLEDGFTYADITACAMLQFARPVDDAWLPLGPGTREIWHHESLAAAFPDLLAWRDDLYAKHRRPQARALGAGSGGVASRTG</sequence>
<dbReference type="InterPro" id="IPR036282">
    <property type="entry name" value="Glutathione-S-Trfase_C_sf"/>
</dbReference>
<accession>A0A540X743</accession>
<keyword evidence="2" id="KW-0808">Transferase</keyword>
<dbReference type="RefSeq" id="WP_141641351.1">
    <property type="nucleotide sequence ID" value="NZ_VIFM01000014.1"/>
</dbReference>
<organism evidence="2 3">
    <name type="scientific">Myxococcus llanfairpwllgwyngyllgogerychwyrndrobwllllantysiliogogogochensis</name>
    <dbReference type="NCBI Taxonomy" id="2590453"/>
    <lineage>
        <taxon>Bacteria</taxon>
        <taxon>Pseudomonadati</taxon>
        <taxon>Myxococcota</taxon>
        <taxon>Myxococcia</taxon>
        <taxon>Myxococcales</taxon>
        <taxon>Cystobacterineae</taxon>
        <taxon>Myxococcaceae</taxon>
        <taxon>Myxococcus</taxon>
    </lineage>
</organism>
<dbReference type="OrthoDB" id="5495597at2"/>
<dbReference type="Pfam" id="PF13417">
    <property type="entry name" value="GST_N_3"/>
    <property type="match status" value="1"/>
</dbReference>
<gene>
    <name evidence="2" type="ORF">FJV41_05560</name>
</gene>
<evidence type="ECO:0000313" key="2">
    <source>
        <dbReference type="EMBL" id="TQF17009.1"/>
    </source>
</evidence>
<feature type="domain" description="GST N-terminal" evidence="1">
    <location>
        <begin position="4"/>
        <end position="76"/>
    </location>
</feature>
<dbReference type="Pfam" id="PF13410">
    <property type="entry name" value="GST_C_2"/>
    <property type="match status" value="1"/>
</dbReference>
<dbReference type="AlphaFoldDB" id="A0A540X743"/>